<dbReference type="InterPro" id="IPR023696">
    <property type="entry name" value="Ureohydrolase_dom_sf"/>
</dbReference>
<evidence type="ECO:0000256" key="3">
    <source>
        <dbReference type="ARBA" id="ARBA00023211"/>
    </source>
</evidence>
<organism evidence="5 6">
    <name type="scientific">Candidatus Roizmanbacteria bacterium RIFCSPLOWO2_01_FULL_40_42</name>
    <dbReference type="NCBI Taxonomy" id="1802066"/>
    <lineage>
        <taxon>Bacteria</taxon>
        <taxon>Candidatus Roizmaniibacteriota</taxon>
    </lineage>
</organism>
<evidence type="ECO:0000256" key="1">
    <source>
        <dbReference type="ARBA" id="ARBA00022723"/>
    </source>
</evidence>
<comment type="caution">
    <text evidence="5">The sequence shown here is derived from an EMBL/GenBank/DDBJ whole genome shotgun (WGS) entry which is preliminary data.</text>
</comment>
<dbReference type="GO" id="GO:0004053">
    <property type="term" value="F:arginase activity"/>
    <property type="evidence" value="ECO:0007669"/>
    <property type="project" value="TreeGrafter"/>
</dbReference>
<keyword evidence="3" id="KW-0464">Manganese</keyword>
<evidence type="ECO:0000313" key="6">
    <source>
        <dbReference type="Proteomes" id="UP000178558"/>
    </source>
</evidence>
<dbReference type="GO" id="GO:0005829">
    <property type="term" value="C:cytosol"/>
    <property type="evidence" value="ECO:0007669"/>
    <property type="project" value="TreeGrafter"/>
</dbReference>
<comment type="similarity">
    <text evidence="4">Belongs to the arginase family.</text>
</comment>
<feature type="non-terminal residue" evidence="5">
    <location>
        <position position="278"/>
    </location>
</feature>
<evidence type="ECO:0000256" key="4">
    <source>
        <dbReference type="PROSITE-ProRule" id="PRU00742"/>
    </source>
</evidence>
<dbReference type="PANTHER" id="PTHR43782">
    <property type="entry name" value="ARGINASE"/>
    <property type="match status" value="1"/>
</dbReference>
<evidence type="ECO:0008006" key="7">
    <source>
        <dbReference type="Google" id="ProtNLM"/>
    </source>
</evidence>
<dbReference type="GO" id="GO:0030145">
    <property type="term" value="F:manganese ion binding"/>
    <property type="evidence" value="ECO:0007669"/>
    <property type="project" value="TreeGrafter"/>
</dbReference>
<sequence length="278" mass="31161">MKPHFYNLRSRLGLTNVPYRQKSLNFGVEKGGDAVLSKEFLQNFHGAVVDEFDFSKPEETSKKNYYDILAKELKGAKNLILDSLSEDETAVALGGDNSISFSPLAAMLERYKPNRVGYVRIDSHPDMNSIKVSPSGNFHGMWMRPFVDDFEEKKISNLIKNKLTLYQLLFIGNLDIDSGEKEFFTGKSTVFSPGYLRENKESALMNLEQFANIYEHIYLGIDIDGFDASIAPATGIPAKSGLLLTDVQEVFEKVKEQLVCVDLVEVNPEKKGAAQTVK</sequence>
<dbReference type="Pfam" id="PF00491">
    <property type="entry name" value="Arginase"/>
    <property type="match status" value="1"/>
</dbReference>
<proteinExistence type="inferred from homology"/>
<dbReference type="Gene3D" id="3.40.800.10">
    <property type="entry name" value="Ureohydrolase domain"/>
    <property type="match status" value="1"/>
</dbReference>
<name>A0A1F7J2A6_9BACT</name>
<dbReference type="AlphaFoldDB" id="A0A1F7J2A6"/>
<keyword evidence="2" id="KW-0378">Hydrolase</keyword>
<dbReference type="PANTHER" id="PTHR43782:SF3">
    <property type="entry name" value="ARGINASE"/>
    <property type="match status" value="1"/>
</dbReference>
<evidence type="ECO:0000313" key="5">
    <source>
        <dbReference type="EMBL" id="OGK49741.1"/>
    </source>
</evidence>
<protein>
    <recommendedName>
        <fullName evidence="7">Arginase</fullName>
    </recommendedName>
</protein>
<dbReference type="EMBL" id="MGAQ01000027">
    <property type="protein sequence ID" value="OGK49741.1"/>
    <property type="molecule type" value="Genomic_DNA"/>
</dbReference>
<dbReference type="SUPFAM" id="SSF52768">
    <property type="entry name" value="Arginase/deacetylase"/>
    <property type="match status" value="1"/>
</dbReference>
<dbReference type="PRINTS" id="PR00116">
    <property type="entry name" value="ARGINASE"/>
</dbReference>
<reference evidence="5 6" key="1">
    <citation type="journal article" date="2016" name="Nat. Commun.">
        <title>Thousands of microbial genomes shed light on interconnected biogeochemical processes in an aquifer system.</title>
        <authorList>
            <person name="Anantharaman K."/>
            <person name="Brown C.T."/>
            <person name="Hug L.A."/>
            <person name="Sharon I."/>
            <person name="Castelle C.J."/>
            <person name="Probst A.J."/>
            <person name="Thomas B.C."/>
            <person name="Singh A."/>
            <person name="Wilkins M.J."/>
            <person name="Karaoz U."/>
            <person name="Brodie E.L."/>
            <person name="Williams K.H."/>
            <person name="Hubbard S.S."/>
            <person name="Banfield J.F."/>
        </authorList>
    </citation>
    <scope>NUCLEOTIDE SEQUENCE [LARGE SCALE GENOMIC DNA]</scope>
</reference>
<dbReference type="PROSITE" id="PS51409">
    <property type="entry name" value="ARGINASE_2"/>
    <property type="match status" value="1"/>
</dbReference>
<dbReference type="InterPro" id="IPR006035">
    <property type="entry name" value="Ureohydrolase"/>
</dbReference>
<keyword evidence="1" id="KW-0479">Metal-binding</keyword>
<dbReference type="Proteomes" id="UP000178558">
    <property type="component" value="Unassembled WGS sequence"/>
</dbReference>
<accession>A0A1F7J2A6</accession>
<evidence type="ECO:0000256" key="2">
    <source>
        <dbReference type="ARBA" id="ARBA00022801"/>
    </source>
</evidence>
<gene>
    <name evidence="5" type="ORF">A3B50_03445</name>
</gene>